<dbReference type="InterPro" id="IPR051157">
    <property type="entry name" value="PDH/Transketolase"/>
</dbReference>
<evidence type="ECO:0000259" key="5">
    <source>
        <dbReference type="SMART" id="SM00861"/>
    </source>
</evidence>
<dbReference type="EMBL" id="MJMJ01000023">
    <property type="protein sequence ID" value="OLQ88212.1"/>
    <property type="molecule type" value="Genomic_DNA"/>
</dbReference>
<dbReference type="SMART" id="SM00861">
    <property type="entry name" value="Transket_pyr"/>
    <property type="match status" value="1"/>
</dbReference>
<evidence type="ECO:0000313" key="7">
    <source>
        <dbReference type="EMBL" id="OLQ90780.1"/>
    </source>
</evidence>
<evidence type="ECO:0000256" key="1">
    <source>
        <dbReference type="ARBA" id="ARBA00001964"/>
    </source>
</evidence>
<dbReference type="Proteomes" id="UP000186039">
    <property type="component" value="Unassembled WGS sequence"/>
</dbReference>
<dbReference type="Gene3D" id="3.40.50.970">
    <property type="match status" value="1"/>
</dbReference>
<dbReference type="SUPFAM" id="SSF52922">
    <property type="entry name" value="TK C-terminal domain-like"/>
    <property type="match status" value="1"/>
</dbReference>
<keyword evidence="8" id="KW-1185">Reference proteome</keyword>
<comment type="caution">
    <text evidence="6">The sequence shown here is derived from an EMBL/GenBank/DDBJ whole genome shotgun (WGS) entry which is preliminary data.</text>
</comment>
<dbReference type="Proteomes" id="UP000186313">
    <property type="component" value="Unassembled WGS sequence"/>
</dbReference>
<dbReference type="InterPro" id="IPR020826">
    <property type="entry name" value="Transketolase_BS"/>
</dbReference>
<dbReference type="EMBL" id="MJMH01000177">
    <property type="protein sequence ID" value="OLQ90780.1"/>
    <property type="molecule type" value="Genomic_DNA"/>
</dbReference>
<dbReference type="RefSeq" id="WP_075709380.1">
    <property type="nucleotide sequence ID" value="NZ_AP019654.1"/>
</dbReference>
<evidence type="ECO:0000256" key="3">
    <source>
        <dbReference type="ARBA" id="ARBA00022679"/>
    </source>
</evidence>
<evidence type="ECO:0000313" key="9">
    <source>
        <dbReference type="Proteomes" id="UP000186313"/>
    </source>
</evidence>
<dbReference type="STRING" id="1381081.BIY22_08580"/>
<dbReference type="Pfam" id="PF02779">
    <property type="entry name" value="Transket_pyr"/>
    <property type="match status" value="1"/>
</dbReference>
<dbReference type="InterPro" id="IPR009014">
    <property type="entry name" value="Transketo_C/PFOR_II"/>
</dbReference>
<dbReference type="InterPro" id="IPR005475">
    <property type="entry name" value="Transketolase-like_Pyr-bd"/>
</dbReference>
<evidence type="ECO:0000313" key="8">
    <source>
        <dbReference type="Proteomes" id="UP000186039"/>
    </source>
</evidence>
<name>A0A1Q9HEQ0_9VIBR</name>
<dbReference type="InterPro" id="IPR033248">
    <property type="entry name" value="Transketolase_C"/>
</dbReference>
<evidence type="ECO:0000256" key="4">
    <source>
        <dbReference type="ARBA" id="ARBA00023052"/>
    </source>
</evidence>
<dbReference type="AlphaFoldDB" id="A0A1Q9HEQ0"/>
<dbReference type="OrthoDB" id="8732661at2"/>
<evidence type="ECO:0000313" key="6">
    <source>
        <dbReference type="EMBL" id="OLQ88212.1"/>
    </source>
</evidence>
<sequence length="311" mass="33532">MERKAPREMIGQALVELGAKYNLAVVDSDLASSTTSIEFQKAYPERFFEMGISECSGVSFTTGLAAEGFIPFYVNFAILATGIAWNPLRMACYAKANIKIIGTHIGMDDGPDGASHHANEDIALTRVIPNLTVLTPGDAEEIKAAIETAIKIDGPVYIRVGREPAPIRDKSQVPIVTDIGIIEDSGEEFCIFHDGSTMEQALQGYQKLVDEGYRGKLVHVARVKPLNSEFVRSVAKSVYAMASIENHTVLGGLGGCLAECIASLPRHAPLIRAGVPDRFTESGKSLEVKANHGVSGEHVYQAVKEAMSLNE</sequence>
<dbReference type="Gene3D" id="3.40.50.920">
    <property type="match status" value="1"/>
</dbReference>
<proteinExistence type="inferred from homology"/>
<dbReference type="GO" id="GO:0016740">
    <property type="term" value="F:transferase activity"/>
    <property type="evidence" value="ECO:0007669"/>
    <property type="project" value="UniProtKB-KW"/>
</dbReference>
<feature type="domain" description="Transketolase-like pyrimidine-binding" evidence="5">
    <location>
        <begin position="4"/>
        <end position="167"/>
    </location>
</feature>
<organism evidence="6 9">
    <name type="scientific">Vibrio panuliri</name>
    <dbReference type="NCBI Taxonomy" id="1381081"/>
    <lineage>
        <taxon>Bacteria</taxon>
        <taxon>Pseudomonadati</taxon>
        <taxon>Pseudomonadota</taxon>
        <taxon>Gammaproteobacteria</taxon>
        <taxon>Vibrionales</taxon>
        <taxon>Vibrionaceae</taxon>
        <taxon>Vibrio</taxon>
    </lineage>
</organism>
<gene>
    <name evidence="7" type="ORF">BIY20_10560</name>
    <name evidence="6" type="ORF">BIY22_08580</name>
</gene>
<evidence type="ECO:0000256" key="2">
    <source>
        <dbReference type="ARBA" id="ARBA00007131"/>
    </source>
</evidence>
<reference evidence="8 9" key="1">
    <citation type="submission" date="2016-09" db="EMBL/GenBank/DDBJ databases">
        <title>Genomic Taxonomy of the Vibrionaceae.</title>
        <authorList>
            <person name="Gonzalez-Castillo A."/>
            <person name="Gomez-Gil B."/>
            <person name="Enciso-Ibarra K."/>
        </authorList>
    </citation>
    <scope>NUCLEOTIDE SEQUENCE [LARGE SCALE GENOMIC DNA]</scope>
    <source>
        <strain evidence="7 8">CAIM 1902</strain>
        <strain evidence="6 9">CAIM 703</strain>
    </source>
</reference>
<dbReference type="PANTHER" id="PTHR43825">
    <property type="entry name" value="PYRUVATE DEHYDROGENASE E1 COMPONENT"/>
    <property type="match status" value="1"/>
</dbReference>
<dbReference type="PROSITE" id="PS00802">
    <property type="entry name" value="TRANSKETOLASE_2"/>
    <property type="match status" value="1"/>
</dbReference>
<protein>
    <submittedName>
        <fullName evidence="6">Transketolase</fullName>
    </submittedName>
</protein>
<dbReference type="SUPFAM" id="SSF52518">
    <property type="entry name" value="Thiamin diphosphate-binding fold (THDP-binding)"/>
    <property type="match status" value="1"/>
</dbReference>
<dbReference type="CDD" id="cd07033">
    <property type="entry name" value="TPP_PYR_DXS_TK_like"/>
    <property type="match status" value="1"/>
</dbReference>
<dbReference type="FunFam" id="3.40.50.970:FF:000129">
    <property type="entry name" value="Transketolase"/>
    <property type="match status" value="1"/>
</dbReference>
<dbReference type="PANTHER" id="PTHR43825:SF3">
    <property type="entry name" value="PYRUVATE DEHYDROGENASE E1 COMPONENT"/>
    <property type="match status" value="1"/>
</dbReference>
<comment type="similarity">
    <text evidence="2">Belongs to the transketolase family.</text>
</comment>
<dbReference type="InterPro" id="IPR029061">
    <property type="entry name" value="THDP-binding"/>
</dbReference>
<keyword evidence="4" id="KW-0786">Thiamine pyrophosphate</keyword>
<accession>A0A1Q9HEQ0</accession>
<comment type="cofactor">
    <cofactor evidence="1">
        <name>thiamine diphosphate</name>
        <dbReference type="ChEBI" id="CHEBI:58937"/>
    </cofactor>
</comment>
<dbReference type="Pfam" id="PF02780">
    <property type="entry name" value="Transketolase_C"/>
    <property type="match status" value="1"/>
</dbReference>
<keyword evidence="3" id="KW-0808">Transferase</keyword>